<dbReference type="PATRIC" id="fig|348151.3.peg.1625"/>
<reference evidence="4 5" key="1">
    <citation type="journal article" date="2015" name="Genome Announc.">
        <title>Expanding the biotechnology potential of lactobacilli through comparative genomics of 213 strains and associated genera.</title>
        <authorList>
            <person name="Sun Z."/>
            <person name="Harris H.M."/>
            <person name="McCann A."/>
            <person name="Guo C."/>
            <person name="Argimon S."/>
            <person name="Zhang W."/>
            <person name="Yang X."/>
            <person name="Jeffery I.B."/>
            <person name="Cooney J.C."/>
            <person name="Kagawa T.F."/>
            <person name="Liu W."/>
            <person name="Song Y."/>
            <person name="Salvetti E."/>
            <person name="Wrobel A."/>
            <person name="Rasinkangas P."/>
            <person name="Parkhill J."/>
            <person name="Rea M.C."/>
            <person name="O'Sullivan O."/>
            <person name="Ritari J."/>
            <person name="Douillard F.P."/>
            <person name="Paul Ross R."/>
            <person name="Yang R."/>
            <person name="Briner A.E."/>
            <person name="Felis G.E."/>
            <person name="de Vos W.M."/>
            <person name="Barrangou R."/>
            <person name="Klaenhammer T.R."/>
            <person name="Caufield P.W."/>
            <person name="Cui Y."/>
            <person name="Zhang H."/>
            <person name="O'Toole P.W."/>
        </authorList>
    </citation>
    <scope>NUCLEOTIDE SEQUENCE [LARGE SCALE GENOMIC DNA]</scope>
    <source>
        <strain evidence="4 5">DSM 22696</strain>
    </source>
</reference>
<keyword evidence="5" id="KW-1185">Reference proteome</keyword>
<sequence length="260" mass="29274">MSKTALLLVSFGTTYKESRDLINAAFTKSYQDAFPDVAVFIAYTSKIVRKRILAKEGIQYDDVNEAIERIIAAGFDKLVVQSLHIIPGKEFQLMIKELSTLTGKFDSVTIGRPLLDEFDDFRGVVKQLTKMGQDHSKQALVFMGHGTSDHSFTTYACLDHMLQDTNVYMGAVESYPDLEIVIEELNRQDVKDVVLKPFMIVSGNHVHNDMASQQKDSWYSRLQAAVFNVETDLGSLGMVPSIRQAFIEHTRQALDKEVTL</sequence>
<accession>A0A0R2L476</accession>
<proteinExistence type="predicted"/>
<dbReference type="Proteomes" id="UP000321429">
    <property type="component" value="Unassembled WGS sequence"/>
</dbReference>
<protein>
    <submittedName>
        <fullName evidence="4">Cobalamin biosynthesis protein CbiK, Co2+ chelatase</fullName>
    </submittedName>
    <submittedName>
        <fullName evidence="3">Sirohydrochlorin cobaltochelatase</fullName>
    </submittedName>
</protein>
<keyword evidence="2" id="KW-0170">Cobalt</keyword>
<dbReference type="SUPFAM" id="SSF53800">
    <property type="entry name" value="Chelatase"/>
    <property type="match status" value="1"/>
</dbReference>
<organism evidence="4 5">
    <name type="scientific">Furfurilactobacillus siliginis</name>
    <dbReference type="NCBI Taxonomy" id="348151"/>
    <lineage>
        <taxon>Bacteria</taxon>
        <taxon>Bacillati</taxon>
        <taxon>Bacillota</taxon>
        <taxon>Bacilli</taxon>
        <taxon>Lactobacillales</taxon>
        <taxon>Lactobacillaceae</taxon>
        <taxon>Furfurilactobacillus</taxon>
    </lineage>
</organism>
<dbReference type="PIRSF" id="PIRSF033579">
    <property type="entry name" value="Anaer_Co_chel"/>
    <property type="match status" value="1"/>
</dbReference>
<evidence type="ECO:0000313" key="6">
    <source>
        <dbReference type="Proteomes" id="UP000321429"/>
    </source>
</evidence>
<dbReference type="GO" id="GO:0019251">
    <property type="term" value="P:anaerobic cobalamin biosynthetic process"/>
    <property type="evidence" value="ECO:0007669"/>
    <property type="project" value="InterPro"/>
</dbReference>
<dbReference type="Gene3D" id="3.40.50.1400">
    <property type="match status" value="2"/>
</dbReference>
<evidence type="ECO:0000313" key="3">
    <source>
        <dbReference type="EMBL" id="GEK27883.1"/>
    </source>
</evidence>
<feature type="active site" description="Proton acceptor" evidence="1">
    <location>
        <position position="145"/>
    </location>
</feature>
<evidence type="ECO:0000313" key="5">
    <source>
        <dbReference type="Proteomes" id="UP000051139"/>
    </source>
</evidence>
<dbReference type="EMBL" id="JQCB01000005">
    <property type="protein sequence ID" value="KRN96192.1"/>
    <property type="molecule type" value="Genomic_DNA"/>
</dbReference>
<dbReference type="GO" id="GO:0046872">
    <property type="term" value="F:metal ion binding"/>
    <property type="evidence" value="ECO:0007669"/>
    <property type="project" value="UniProtKB-KW"/>
</dbReference>
<dbReference type="AlphaFoldDB" id="A0A0R2L476"/>
<feature type="binding site" evidence="2">
    <location>
        <position position="173"/>
    </location>
    <ligand>
        <name>Co(2+)</name>
        <dbReference type="ChEBI" id="CHEBI:48828"/>
    </ligand>
</feature>
<dbReference type="EMBL" id="BJUD01000002">
    <property type="protein sequence ID" value="GEK27883.1"/>
    <property type="molecule type" value="Genomic_DNA"/>
</dbReference>
<dbReference type="InterPro" id="IPR010388">
    <property type="entry name" value="Anaerobic_Co-chelatase"/>
</dbReference>
<dbReference type="Proteomes" id="UP000051139">
    <property type="component" value="Unassembled WGS sequence"/>
</dbReference>
<evidence type="ECO:0000256" key="2">
    <source>
        <dbReference type="PIRSR" id="PIRSR033579-3"/>
    </source>
</evidence>
<keyword evidence="2" id="KW-0479">Metal-binding</keyword>
<dbReference type="STRING" id="348151.IV55_GL001578"/>
<feature type="binding site" evidence="2">
    <location>
        <position position="205"/>
    </location>
    <ligand>
        <name>Co(2+)</name>
        <dbReference type="ChEBI" id="CHEBI:48828"/>
    </ligand>
</feature>
<dbReference type="OrthoDB" id="9770331at2"/>
<dbReference type="Pfam" id="PF06180">
    <property type="entry name" value="CbiK"/>
    <property type="match status" value="1"/>
</dbReference>
<dbReference type="GO" id="GO:0016852">
    <property type="term" value="F:sirohydrochlorin cobaltochelatase activity"/>
    <property type="evidence" value="ECO:0007669"/>
    <property type="project" value="InterPro"/>
</dbReference>
<gene>
    <name evidence="3" type="primary">cbiK</name>
    <name evidence="4" type="ORF">IV55_GL001578</name>
    <name evidence="3" type="ORF">LSI01_01940</name>
</gene>
<evidence type="ECO:0000256" key="1">
    <source>
        <dbReference type="PIRSR" id="PIRSR033579-1"/>
    </source>
</evidence>
<reference evidence="3 6" key="2">
    <citation type="submission" date="2019-07" db="EMBL/GenBank/DDBJ databases">
        <title>Whole genome shotgun sequence of Lactobacillus siliginis NBRC 101315.</title>
        <authorList>
            <person name="Hosoyama A."/>
            <person name="Uohara A."/>
            <person name="Ohji S."/>
            <person name="Ichikawa N."/>
        </authorList>
    </citation>
    <scope>NUCLEOTIDE SEQUENCE [LARGE SCALE GENOMIC DNA]</scope>
    <source>
        <strain evidence="3 6">NBRC 101315</strain>
    </source>
</reference>
<dbReference type="RefSeq" id="WP_057809999.1">
    <property type="nucleotide sequence ID" value="NZ_BJUD01000002.1"/>
</dbReference>
<evidence type="ECO:0000313" key="4">
    <source>
        <dbReference type="EMBL" id="KRN96192.1"/>
    </source>
</evidence>
<feature type="binding site" evidence="2">
    <location>
        <position position="145"/>
    </location>
    <ligand>
        <name>Co(2+)</name>
        <dbReference type="ChEBI" id="CHEBI:48828"/>
    </ligand>
</feature>
<dbReference type="CDD" id="cd03413">
    <property type="entry name" value="CbiK_C"/>
    <property type="match status" value="1"/>
</dbReference>
<comment type="caution">
    <text evidence="4">The sequence shown here is derived from an EMBL/GenBank/DDBJ whole genome shotgun (WGS) entry which is preliminary data.</text>
</comment>
<name>A0A0R2L476_9LACO</name>